<reference evidence="1" key="1">
    <citation type="journal article" date="2014" name="Front. Microbiol.">
        <title>High frequency of phylogenetically diverse reductive dehalogenase-homologous genes in deep subseafloor sedimentary metagenomes.</title>
        <authorList>
            <person name="Kawai M."/>
            <person name="Futagami T."/>
            <person name="Toyoda A."/>
            <person name="Takaki Y."/>
            <person name="Nishi S."/>
            <person name="Hori S."/>
            <person name="Arai W."/>
            <person name="Tsubouchi T."/>
            <person name="Morono Y."/>
            <person name="Uchiyama I."/>
            <person name="Ito T."/>
            <person name="Fujiyama A."/>
            <person name="Inagaki F."/>
            <person name="Takami H."/>
        </authorList>
    </citation>
    <scope>NUCLEOTIDE SEQUENCE</scope>
    <source>
        <strain evidence="1">Expedition CK06-06</strain>
    </source>
</reference>
<comment type="caution">
    <text evidence="1">The sequence shown here is derived from an EMBL/GenBank/DDBJ whole genome shotgun (WGS) entry which is preliminary data.</text>
</comment>
<dbReference type="EMBL" id="BARW01021010">
    <property type="protein sequence ID" value="GAI98354.1"/>
    <property type="molecule type" value="Genomic_DNA"/>
</dbReference>
<proteinExistence type="predicted"/>
<accession>X1V136</accession>
<name>X1V136_9ZZZZ</name>
<protein>
    <submittedName>
        <fullName evidence="1">Uncharacterized protein</fullName>
    </submittedName>
</protein>
<feature type="non-terminal residue" evidence="1">
    <location>
        <position position="51"/>
    </location>
</feature>
<sequence length="51" mass="6138">MKGINLRVRKTKKAPSYRLKNPALKFKTKKTFLNYNWKQTKKRFPKLNPMG</sequence>
<gene>
    <name evidence="1" type="ORF">S12H4_35385</name>
</gene>
<dbReference type="AlphaFoldDB" id="X1V136"/>
<organism evidence="1">
    <name type="scientific">marine sediment metagenome</name>
    <dbReference type="NCBI Taxonomy" id="412755"/>
    <lineage>
        <taxon>unclassified sequences</taxon>
        <taxon>metagenomes</taxon>
        <taxon>ecological metagenomes</taxon>
    </lineage>
</organism>
<evidence type="ECO:0000313" key="1">
    <source>
        <dbReference type="EMBL" id="GAI98354.1"/>
    </source>
</evidence>